<keyword evidence="3" id="KW-1185">Reference proteome</keyword>
<proteinExistence type="predicted"/>
<feature type="region of interest" description="Disordered" evidence="1">
    <location>
        <begin position="87"/>
        <end position="120"/>
    </location>
</feature>
<sequence>MSLVTDVAARVRSASDDLPLDLIAAAADRLRTATELLDRVRQSSVDPIGVPPLGAALEHAERAVHQLLATRDALGDYLAAAGLAGDAGAPPAAPPPAGPGPQARVPRPAAQREPARAPGPLASWWRTRVAELTGIADPPPADGGATRPPAGDAGELLRRVAGAGRERLAAELRVVDAGVGLGLAAAAARVLGDLARDRLGHDPRPADLPALRAAAAGTARLVPGADPATAEAVLAGVCGAPAAAPRTGHPADAAVVAAVVAGLLGRAPRAAAPRAEARR</sequence>
<dbReference type="Proteomes" id="UP000652013">
    <property type="component" value="Unassembled WGS sequence"/>
</dbReference>
<evidence type="ECO:0000313" key="2">
    <source>
        <dbReference type="EMBL" id="GIJ04593.1"/>
    </source>
</evidence>
<feature type="compositionally biased region" description="Low complexity" evidence="1">
    <location>
        <begin position="100"/>
        <end position="120"/>
    </location>
</feature>
<protein>
    <submittedName>
        <fullName evidence="2">Uncharacterized protein</fullName>
    </submittedName>
</protein>
<dbReference type="AlphaFoldDB" id="A0A8J3Y9W3"/>
<evidence type="ECO:0000313" key="3">
    <source>
        <dbReference type="Proteomes" id="UP000652013"/>
    </source>
</evidence>
<organism evidence="2 3">
    <name type="scientific">Spirilliplanes yamanashiensis</name>
    <dbReference type="NCBI Taxonomy" id="42233"/>
    <lineage>
        <taxon>Bacteria</taxon>
        <taxon>Bacillati</taxon>
        <taxon>Actinomycetota</taxon>
        <taxon>Actinomycetes</taxon>
        <taxon>Micromonosporales</taxon>
        <taxon>Micromonosporaceae</taxon>
        <taxon>Spirilliplanes</taxon>
    </lineage>
</organism>
<evidence type="ECO:0000256" key="1">
    <source>
        <dbReference type="SAM" id="MobiDB-lite"/>
    </source>
</evidence>
<comment type="caution">
    <text evidence="2">The sequence shown here is derived from an EMBL/GenBank/DDBJ whole genome shotgun (WGS) entry which is preliminary data.</text>
</comment>
<reference evidence="2" key="1">
    <citation type="submission" date="2021-01" db="EMBL/GenBank/DDBJ databases">
        <title>Whole genome shotgun sequence of Spirilliplanes yamanashiensis NBRC 15828.</title>
        <authorList>
            <person name="Komaki H."/>
            <person name="Tamura T."/>
        </authorList>
    </citation>
    <scope>NUCLEOTIDE SEQUENCE</scope>
    <source>
        <strain evidence="2">NBRC 15828</strain>
    </source>
</reference>
<dbReference type="EMBL" id="BOOY01000028">
    <property type="protein sequence ID" value="GIJ04593.1"/>
    <property type="molecule type" value="Genomic_DNA"/>
</dbReference>
<gene>
    <name evidence="2" type="ORF">Sya03_39450</name>
</gene>
<accession>A0A8J3Y9W3</accession>
<dbReference type="RefSeq" id="WP_203939815.1">
    <property type="nucleotide sequence ID" value="NZ_BAAAGJ010000005.1"/>
</dbReference>
<name>A0A8J3Y9W3_9ACTN</name>